<dbReference type="AlphaFoldDB" id="E6TYR2"/>
<evidence type="ECO:0000313" key="2">
    <source>
        <dbReference type="EMBL" id="ADU31247.1"/>
    </source>
</evidence>
<name>E6TYR2_EVAC2</name>
<dbReference type="OrthoDB" id="32134at2"/>
<dbReference type="CDD" id="cd02947">
    <property type="entry name" value="TRX_family"/>
    <property type="match status" value="1"/>
</dbReference>
<dbReference type="EMBL" id="CP002394">
    <property type="protein sequence ID" value="ADU31247.1"/>
    <property type="molecule type" value="Genomic_DNA"/>
</dbReference>
<keyword evidence="2" id="KW-0413">Isomerase</keyword>
<dbReference type="eggNOG" id="COG0526">
    <property type="taxonomic scope" value="Bacteria"/>
</dbReference>
<dbReference type="RefSeq" id="WP_013489578.1">
    <property type="nucleotide sequence ID" value="NC_014829.1"/>
</dbReference>
<protein>
    <submittedName>
        <fullName evidence="2">Thiol-disulfide isomerase</fullName>
    </submittedName>
</protein>
<dbReference type="InterPro" id="IPR013766">
    <property type="entry name" value="Thioredoxin_domain"/>
</dbReference>
<proteinExistence type="predicted"/>
<dbReference type="GO" id="GO:0016853">
    <property type="term" value="F:isomerase activity"/>
    <property type="evidence" value="ECO:0007669"/>
    <property type="project" value="UniProtKB-KW"/>
</dbReference>
<dbReference type="KEGG" id="bco:Bcell_2997"/>
<dbReference type="Gene3D" id="3.40.30.10">
    <property type="entry name" value="Glutaredoxin"/>
    <property type="match status" value="1"/>
</dbReference>
<evidence type="ECO:0000259" key="1">
    <source>
        <dbReference type="Pfam" id="PF00085"/>
    </source>
</evidence>
<dbReference type="Proteomes" id="UP000001401">
    <property type="component" value="Chromosome"/>
</dbReference>
<dbReference type="HOGENOM" id="CLU_121850_1_0_9"/>
<sequence precursor="true">MKKVIIFGLIIVIIFAALAFVTSQQNKQQSEGNPFGKDQLHRETLNQLDNPLYQNVIIPEELNSKLENEETVTVYFYSPTCEYCNEATPVLVPLAEQLGVDVVLFNLLEFNHGFNDYNIDYTPTLVHYENGVEVSRKVGLFNEAAYEQFYREDVLGE</sequence>
<evidence type="ECO:0000313" key="3">
    <source>
        <dbReference type="Proteomes" id="UP000001401"/>
    </source>
</evidence>
<feature type="domain" description="Thioredoxin" evidence="1">
    <location>
        <begin position="59"/>
        <end position="147"/>
    </location>
</feature>
<organism evidence="2 3">
    <name type="scientific">Evansella cellulosilytica (strain ATCC 21833 / DSM 2522 / FERM P-1141 / JCM 9156 / N-4)</name>
    <name type="common">Bacillus cellulosilyticus</name>
    <dbReference type="NCBI Taxonomy" id="649639"/>
    <lineage>
        <taxon>Bacteria</taxon>
        <taxon>Bacillati</taxon>
        <taxon>Bacillota</taxon>
        <taxon>Bacilli</taxon>
        <taxon>Bacillales</taxon>
        <taxon>Bacillaceae</taxon>
        <taxon>Evansella</taxon>
    </lineage>
</organism>
<dbReference type="SUPFAM" id="SSF52833">
    <property type="entry name" value="Thioredoxin-like"/>
    <property type="match status" value="1"/>
</dbReference>
<dbReference type="Pfam" id="PF00085">
    <property type="entry name" value="Thioredoxin"/>
    <property type="match status" value="1"/>
</dbReference>
<reference evidence="2 3" key="1">
    <citation type="submission" date="2010-12" db="EMBL/GenBank/DDBJ databases">
        <title>Complete sequence of Bacillus cellulosilyticus DSM 2522.</title>
        <authorList>
            <consortium name="US DOE Joint Genome Institute"/>
            <person name="Lucas S."/>
            <person name="Copeland A."/>
            <person name="Lapidus A."/>
            <person name="Cheng J.-F."/>
            <person name="Bruce D."/>
            <person name="Goodwin L."/>
            <person name="Pitluck S."/>
            <person name="Chertkov O."/>
            <person name="Detter J.C."/>
            <person name="Han C."/>
            <person name="Tapia R."/>
            <person name="Land M."/>
            <person name="Hauser L."/>
            <person name="Jeffries C."/>
            <person name="Kyrpides N."/>
            <person name="Ivanova N."/>
            <person name="Mikhailova N."/>
            <person name="Brumm P."/>
            <person name="Mead D."/>
            <person name="Woyke T."/>
        </authorList>
    </citation>
    <scope>NUCLEOTIDE SEQUENCE [LARGE SCALE GENOMIC DNA]</scope>
    <source>
        <strain evidence="3">ATCC 21833 / DSM 2522 / FERM P-1141 / JCM 9156 / N-4</strain>
    </source>
</reference>
<dbReference type="InterPro" id="IPR036249">
    <property type="entry name" value="Thioredoxin-like_sf"/>
</dbReference>
<accession>E6TYR2</accession>
<keyword evidence="3" id="KW-1185">Reference proteome</keyword>
<gene>
    <name evidence="2" type="ordered locus">Bcell_2997</name>
</gene>
<dbReference type="STRING" id="649639.Bcell_2997"/>